<dbReference type="EMBL" id="VTYF01000005">
    <property type="protein sequence ID" value="NOI09497.1"/>
    <property type="molecule type" value="Genomic_DNA"/>
</dbReference>
<evidence type="ECO:0000256" key="1">
    <source>
        <dbReference type="SAM" id="SignalP"/>
    </source>
</evidence>
<sequence>MNYNKFLLVLCMLIPHFNVNAKDVGLQELTPLSNLSLEEYRGGFQITDEYIINIGLSITTTINGDDILNTNIANLVIENGNLKNISANSENQSGDIFNQGIVNIIQFGEGNIIGDDSIDSPKMPSSQNPNIISSDFINSSIINIIQNTKDNSIIGLSTLVDIDAQVNGVIREIKANQQLEDALLNHLQ</sequence>
<reference evidence="4 5" key="2">
    <citation type="submission" date="2017-12" db="EMBL/GenBank/DDBJ databases">
        <title>FDA dAtabase for Regulatory Grade micrObial Sequences (FDA-ARGOS): Supporting development and validation of Infectious Disease Dx tests.</title>
        <authorList>
            <person name="Hoffmann M."/>
            <person name="Allard M."/>
            <person name="Evans P."/>
            <person name="Brown E."/>
            <person name="Tallon L.J."/>
            <person name="Sadzewicz L."/>
            <person name="Sengamalay N."/>
            <person name="Ott S."/>
            <person name="Godinez A."/>
            <person name="Nagaraj S."/>
            <person name="Vavikolanu K."/>
            <person name="Aluvathingal J."/>
            <person name="Nadendla S."/>
            <person name="Hobson J."/>
            <person name="Sichtig H."/>
        </authorList>
    </citation>
    <scope>NUCLEOTIDE SEQUENCE [LARGE SCALE GENOMIC DNA]</scope>
    <source>
        <strain evidence="5">ATCC 17749</strain>
        <strain evidence="4">FDAARGOS_97</strain>
    </source>
</reference>
<feature type="signal peptide" evidence="1">
    <location>
        <begin position="1"/>
        <end position="21"/>
    </location>
</feature>
<gene>
    <name evidence="4" type="ORF">AL553_015550</name>
    <name evidence="3" type="ORF">F0254_11535</name>
    <name evidence="2" type="ORF">K05K4_25330</name>
</gene>
<dbReference type="Proteomes" id="UP000532247">
    <property type="component" value="Unassembled WGS sequence"/>
</dbReference>
<evidence type="ECO:0000313" key="6">
    <source>
        <dbReference type="Proteomes" id="UP000532247"/>
    </source>
</evidence>
<keyword evidence="1" id="KW-0732">Signal</keyword>
<feature type="chain" id="PRO_5014548395" evidence="1">
    <location>
        <begin position="22"/>
        <end position="188"/>
    </location>
</feature>
<evidence type="ECO:0000313" key="4">
    <source>
        <dbReference type="EMBL" id="PNP27764.1"/>
    </source>
</evidence>
<dbReference type="EMBL" id="LOSN02000001">
    <property type="protein sequence ID" value="PNP27764.1"/>
    <property type="molecule type" value="Genomic_DNA"/>
</dbReference>
<organism evidence="2">
    <name type="scientific">Vibrio alginolyticus</name>
    <dbReference type="NCBI Taxonomy" id="663"/>
    <lineage>
        <taxon>Bacteria</taxon>
        <taxon>Pseudomonadati</taxon>
        <taxon>Pseudomonadota</taxon>
        <taxon>Gammaproteobacteria</taxon>
        <taxon>Vibrionales</taxon>
        <taxon>Vibrionaceae</taxon>
        <taxon>Vibrio</taxon>
    </lineage>
</organism>
<dbReference type="AlphaFoldDB" id="A0A1W6TV00"/>
<name>A0A1W6TV00_VIBAL</name>
<proteinExistence type="predicted"/>
<evidence type="ECO:0000313" key="3">
    <source>
        <dbReference type="EMBL" id="NOI09497.1"/>
    </source>
</evidence>
<dbReference type="RefSeq" id="WP_005380163.1">
    <property type="nucleotide sequence ID" value="NZ_CP014045.1"/>
</dbReference>
<reference evidence="3 6" key="3">
    <citation type="submission" date="2019-09" db="EMBL/GenBank/DDBJ databases">
        <title>Draft genome sequencing and comparative genomics of hatchery-associated Vibrios.</title>
        <authorList>
            <person name="Kehlet-Delgado H."/>
            <person name="Mueller R.S."/>
        </authorList>
    </citation>
    <scope>NUCLEOTIDE SEQUENCE [LARGE SCALE GENOMIC DNA]</scope>
    <source>
        <strain evidence="3 6">081416A</strain>
    </source>
</reference>
<accession>A0A1W6TV00</accession>
<reference evidence="2" key="1">
    <citation type="submission" date="2016-10" db="EMBL/GenBank/DDBJ databases">
        <title>The High Quality Genome of Vibrio alginolyticus K01M1.</title>
        <authorList>
            <person name="Wendling C."/>
            <person name="Chibani C.M."/>
            <person name="Hertel R."/>
            <person name="Sproer C."/>
            <person name="Bunk B."/>
            <person name="Overmann J."/>
            <person name="Roth O."/>
            <person name="Liesegang H."/>
        </authorList>
    </citation>
    <scope>NUCLEOTIDE SEQUENCE</scope>
    <source>
        <strain evidence="2">K05K4</strain>
    </source>
</reference>
<dbReference type="Proteomes" id="UP000054316">
    <property type="component" value="Unassembled WGS sequence"/>
</dbReference>
<evidence type="ECO:0000313" key="2">
    <source>
        <dbReference type="EMBL" id="ARP19355.1"/>
    </source>
</evidence>
<protein>
    <submittedName>
        <fullName evidence="2">Uncharacterized protein</fullName>
    </submittedName>
</protein>
<keyword evidence="5" id="KW-1185">Reference proteome</keyword>
<evidence type="ECO:0000313" key="5">
    <source>
        <dbReference type="Proteomes" id="UP000054316"/>
    </source>
</evidence>
<dbReference type="EMBL" id="CP017902">
    <property type="protein sequence ID" value="ARP19355.1"/>
    <property type="molecule type" value="Genomic_DNA"/>
</dbReference>